<gene>
    <name evidence="2" type="ORF">GF068_03090</name>
</gene>
<dbReference type="OrthoDB" id="5523654at2"/>
<comment type="caution">
    <text evidence="2">The sequence shown here is derived from an EMBL/GenBank/DDBJ whole genome shotgun (WGS) entry which is preliminary data.</text>
</comment>
<dbReference type="EMBL" id="WJIE01000001">
    <property type="protein sequence ID" value="MRG90911.1"/>
    <property type="molecule type" value="Genomic_DNA"/>
</dbReference>
<feature type="region of interest" description="Disordered" evidence="1">
    <location>
        <begin position="1"/>
        <end position="33"/>
    </location>
</feature>
<protein>
    <submittedName>
        <fullName evidence="2">Uncharacterized protein</fullName>
    </submittedName>
</protein>
<feature type="compositionally biased region" description="Pro residues" evidence="1">
    <location>
        <begin position="85"/>
        <end position="96"/>
    </location>
</feature>
<accession>A0A6N7PPW5</accession>
<dbReference type="AlphaFoldDB" id="A0A6N7PPW5"/>
<organism evidence="2 3">
    <name type="scientific">Polyangium spumosum</name>
    <dbReference type="NCBI Taxonomy" id="889282"/>
    <lineage>
        <taxon>Bacteria</taxon>
        <taxon>Pseudomonadati</taxon>
        <taxon>Myxococcota</taxon>
        <taxon>Polyangia</taxon>
        <taxon>Polyangiales</taxon>
        <taxon>Polyangiaceae</taxon>
        <taxon>Polyangium</taxon>
    </lineage>
</organism>
<evidence type="ECO:0000313" key="3">
    <source>
        <dbReference type="Proteomes" id="UP000440224"/>
    </source>
</evidence>
<dbReference type="Proteomes" id="UP000440224">
    <property type="component" value="Unassembled WGS sequence"/>
</dbReference>
<evidence type="ECO:0000256" key="1">
    <source>
        <dbReference type="SAM" id="MobiDB-lite"/>
    </source>
</evidence>
<reference evidence="2 3" key="1">
    <citation type="submission" date="2019-10" db="EMBL/GenBank/DDBJ databases">
        <title>A soil myxobacterium in the family Polyangiaceae.</title>
        <authorList>
            <person name="Li Y."/>
            <person name="Wang J."/>
        </authorList>
    </citation>
    <scope>NUCLEOTIDE SEQUENCE [LARGE SCALE GENOMIC DNA]</scope>
    <source>
        <strain evidence="2 3">DSM 14734</strain>
    </source>
</reference>
<feature type="region of interest" description="Disordered" evidence="1">
    <location>
        <begin position="73"/>
        <end position="96"/>
    </location>
</feature>
<keyword evidence="3" id="KW-1185">Reference proteome</keyword>
<name>A0A6N7PPW5_9BACT</name>
<sequence>MEFPTPKAELTSAPPEVIRDAAQRPRPYAHASRDPRALRILAKTIYREMRQGGLAEEDVMSVAGELLSLVAGDMKDRRENNDPATIPPPSPPRVTR</sequence>
<proteinExistence type="predicted"/>
<evidence type="ECO:0000313" key="2">
    <source>
        <dbReference type="EMBL" id="MRG90911.1"/>
    </source>
</evidence>
<dbReference type="RefSeq" id="WP_153817771.1">
    <property type="nucleotide sequence ID" value="NZ_WJIE01000001.1"/>
</dbReference>